<evidence type="ECO:0000313" key="1">
    <source>
        <dbReference type="EMBL" id="PWW11814.1"/>
    </source>
</evidence>
<protein>
    <submittedName>
        <fullName evidence="1">Uncharacterized protein</fullName>
    </submittedName>
</protein>
<reference evidence="1 2" key="1">
    <citation type="submission" date="2018-05" db="EMBL/GenBank/DDBJ databases">
        <title>Genomic Encyclopedia of Type Strains, Phase IV (KMG-IV): sequencing the most valuable type-strain genomes for metagenomic binning, comparative biology and taxonomic classification.</title>
        <authorList>
            <person name="Goeker M."/>
        </authorList>
    </citation>
    <scope>NUCLEOTIDE SEQUENCE [LARGE SCALE GENOMIC DNA]</scope>
    <source>
        <strain evidence="1 2">DSM 19579</strain>
    </source>
</reference>
<proteinExistence type="predicted"/>
<dbReference type="EMBL" id="QGTS01000002">
    <property type="protein sequence ID" value="PWW11814.1"/>
    <property type="molecule type" value="Genomic_DNA"/>
</dbReference>
<evidence type="ECO:0000313" key="2">
    <source>
        <dbReference type="Proteomes" id="UP000246744"/>
    </source>
</evidence>
<organism evidence="1 2">
    <name type="scientific">Mangrovibacter plantisponsor</name>
    <dbReference type="NCBI Taxonomy" id="451513"/>
    <lineage>
        <taxon>Bacteria</taxon>
        <taxon>Pseudomonadati</taxon>
        <taxon>Pseudomonadota</taxon>
        <taxon>Gammaproteobacteria</taxon>
        <taxon>Enterobacterales</taxon>
        <taxon>Enterobacteriaceae</taxon>
        <taxon>Mangrovibacter</taxon>
    </lineage>
</organism>
<keyword evidence="2" id="KW-1185">Reference proteome</keyword>
<accession>A0A317Q5D6</accession>
<gene>
    <name evidence="1" type="ORF">DES37_102429</name>
</gene>
<comment type="caution">
    <text evidence="1">The sequence shown here is derived from an EMBL/GenBank/DDBJ whole genome shotgun (WGS) entry which is preliminary data.</text>
</comment>
<dbReference type="Proteomes" id="UP000246744">
    <property type="component" value="Unassembled WGS sequence"/>
</dbReference>
<sequence length="182" mass="21295">MKFRLSEFNTTRYSRGADAARVDITEDDGDQHWLWMSPRDIEKNVMLFGPHLGFLQAAARYSMKPQRLVKQWREKGDKRFLQPVKPARSEHGYWRHPDWPDEESDRVMTDWLNIIGYEIACGWMDGDKDAESILERCYGNGDIDILEWQPKQPEGEGWFIVSIHDHEDGPVCIWLRDKGSAA</sequence>
<dbReference type="AlphaFoldDB" id="A0A317Q5D6"/>
<name>A0A317Q5D6_9ENTR</name>
<dbReference type="OrthoDB" id="6684064at2"/>